<gene>
    <name evidence="2" type="primary">LOC142165151</name>
</gene>
<evidence type="ECO:0000313" key="1">
    <source>
        <dbReference type="Proteomes" id="UP000790787"/>
    </source>
</evidence>
<proteinExistence type="predicted"/>
<evidence type="ECO:0000313" key="2">
    <source>
        <dbReference type="RefSeq" id="XP_075079870.1"/>
    </source>
</evidence>
<keyword evidence="1" id="KW-1185">Reference proteome</keyword>
<organism evidence="1 2">
    <name type="scientific">Nicotiana tabacum</name>
    <name type="common">Common tobacco</name>
    <dbReference type="NCBI Taxonomy" id="4097"/>
    <lineage>
        <taxon>Eukaryota</taxon>
        <taxon>Viridiplantae</taxon>
        <taxon>Streptophyta</taxon>
        <taxon>Embryophyta</taxon>
        <taxon>Tracheophyta</taxon>
        <taxon>Spermatophyta</taxon>
        <taxon>Magnoliopsida</taxon>
        <taxon>eudicotyledons</taxon>
        <taxon>Gunneridae</taxon>
        <taxon>Pentapetalae</taxon>
        <taxon>asterids</taxon>
        <taxon>lamiids</taxon>
        <taxon>Solanales</taxon>
        <taxon>Solanaceae</taxon>
        <taxon>Nicotianoideae</taxon>
        <taxon>Nicotianeae</taxon>
        <taxon>Nicotiana</taxon>
    </lineage>
</organism>
<name>A0AC58S4K5_TOBAC</name>
<reference evidence="2" key="2">
    <citation type="submission" date="2025-08" db="UniProtKB">
        <authorList>
            <consortium name="RefSeq"/>
        </authorList>
    </citation>
    <scope>IDENTIFICATION</scope>
    <source>
        <tissue evidence="2">Leaf</tissue>
    </source>
</reference>
<dbReference type="RefSeq" id="XP_075079870.1">
    <property type="nucleotide sequence ID" value="XM_075223769.1"/>
</dbReference>
<dbReference type="Proteomes" id="UP000790787">
    <property type="component" value="Chromosome 10"/>
</dbReference>
<reference evidence="1" key="1">
    <citation type="journal article" date="2014" name="Nat. Commun.">
        <title>The tobacco genome sequence and its comparison with those of tomato and potato.</title>
        <authorList>
            <person name="Sierro N."/>
            <person name="Battey J.N."/>
            <person name="Ouadi S."/>
            <person name="Bakaher N."/>
            <person name="Bovet L."/>
            <person name="Willig A."/>
            <person name="Goepfert S."/>
            <person name="Peitsch M.C."/>
            <person name="Ivanov N.V."/>
        </authorList>
    </citation>
    <scope>NUCLEOTIDE SEQUENCE [LARGE SCALE GENOMIC DNA]</scope>
</reference>
<accession>A0AC58S4K5</accession>
<protein>
    <submittedName>
        <fullName evidence="2">Uncharacterized protein LOC142165151</fullName>
    </submittedName>
</protein>
<sequence>MAVNNSEQETAATMTETSQVSSEDEFEVGISVAVTHPLYLAPTNTSEIFFILFQLTGIYNFSLCYRSTRIAFLGRNKLSMVDGRWKKEKFREKYWYQWEKCNAIVLSWLMNAIAPTLVSGIAYATNAHTVWMDLQEHFYKVNDTRYYNLHKEIGTLTQGISSISVYYSKLKDLWDETEDLMPHPGCDCPKTKKKSLNTFTNKNSYAMLISEESERNIEDSAGILGPSPNVTDGHYESTALYSSKTYNRPRYRKNFNLQCEFCKLKGHSKENFYQIVGYPIYYKFKKKGGVGSYNAVAQYGSSSGGYNSLPELGSYIQPCGQPNPGSVATTMQSRHI</sequence>